<dbReference type="STRING" id="908337.HMPREF9257_1061"/>
<evidence type="ECO:0000313" key="1">
    <source>
        <dbReference type="EMBL" id="EFR32037.1"/>
    </source>
</evidence>
<protein>
    <submittedName>
        <fullName evidence="1">Uncharacterized protein</fullName>
    </submittedName>
</protein>
<accession>E4KM75</accession>
<evidence type="ECO:0000313" key="2">
    <source>
        <dbReference type="Proteomes" id="UP000005990"/>
    </source>
</evidence>
<reference evidence="1 2" key="1">
    <citation type="submission" date="2010-10" db="EMBL/GenBank/DDBJ databases">
        <authorList>
            <person name="Durkin A.S."/>
            <person name="Madupu R."/>
            <person name="Torralba M."/>
            <person name="Gillis M."/>
            <person name="Methe B."/>
            <person name="Sutton G."/>
            <person name="Nelson K.E."/>
        </authorList>
    </citation>
    <scope>NUCLEOTIDE SEQUENCE [LARGE SCALE GENOMIC DNA]</scope>
    <source>
        <strain evidence="1 2">ACS-139-V-Col8</strain>
    </source>
</reference>
<dbReference type="RefSeq" id="WP_006417520.1">
    <property type="nucleotide sequence ID" value="NZ_AENN01000001.1"/>
</dbReference>
<comment type="caution">
    <text evidence="1">The sequence shown here is derived from an EMBL/GenBank/DDBJ whole genome shotgun (WGS) entry which is preliminary data.</text>
</comment>
<dbReference type="EMBL" id="AENN01000001">
    <property type="protein sequence ID" value="EFR32037.1"/>
    <property type="molecule type" value="Genomic_DNA"/>
</dbReference>
<organism evidence="1 2">
    <name type="scientific">Eremococcus coleocola ACS-139-V-Col8</name>
    <dbReference type="NCBI Taxonomy" id="908337"/>
    <lineage>
        <taxon>Bacteria</taxon>
        <taxon>Bacillati</taxon>
        <taxon>Bacillota</taxon>
        <taxon>Bacilli</taxon>
        <taxon>Lactobacillales</taxon>
        <taxon>Aerococcaceae</taxon>
        <taxon>Eremococcus</taxon>
    </lineage>
</organism>
<proteinExistence type="predicted"/>
<dbReference type="AlphaFoldDB" id="E4KM75"/>
<sequence>MIYNQAQPLDLDFAKFWLELDGHSLDFQVQDFDDLSGSYQGLELIPDLQAVEDFSHLEIKTNLKLSQADYLDDNATQAVSQWLYQGIQFAVLACEPGVDFEDNEFWPISIEDLAFPVFIAFDVDYRDQYRFAILWQDASSDDPDPFGHIDYSWYE</sequence>
<name>E4KM75_9LACT</name>
<keyword evidence="2" id="KW-1185">Reference proteome</keyword>
<gene>
    <name evidence="1" type="ORF">HMPREF9257_1061</name>
</gene>
<dbReference type="Proteomes" id="UP000005990">
    <property type="component" value="Unassembled WGS sequence"/>
</dbReference>